<sequence>MLNSQTNFHFGHPSGSYFEKLAETIYFKNLLKSLENIGKVW</sequence>
<organism evidence="1 2">
    <name type="scientific">Streptococcus mitis</name>
    <dbReference type="NCBI Taxonomy" id="28037"/>
    <lineage>
        <taxon>Bacteria</taxon>
        <taxon>Bacillati</taxon>
        <taxon>Bacillota</taxon>
        <taxon>Bacilli</taxon>
        <taxon>Lactobacillales</taxon>
        <taxon>Streptococcaceae</taxon>
        <taxon>Streptococcus</taxon>
        <taxon>Streptococcus mitis group</taxon>
    </lineage>
</organism>
<evidence type="ECO:0000313" key="1">
    <source>
        <dbReference type="EMBL" id="KEQ43783.1"/>
    </source>
</evidence>
<dbReference type="PATRIC" id="fig|28037.93.peg.1932"/>
<name>A0A081QLG0_STRMT</name>
<evidence type="ECO:0000313" key="2">
    <source>
        <dbReference type="Proteomes" id="UP000028089"/>
    </source>
</evidence>
<protein>
    <submittedName>
        <fullName evidence="1">Uncharacterized protein</fullName>
    </submittedName>
</protein>
<reference evidence="1 2" key="1">
    <citation type="submission" date="2014-05" db="EMBL/GenBank/DDBJ databases">
        <authorList>
            <person name="Daugherty S.C."/>
            <person name="Tallon L.J."/>
            <person name="Sadzewicz L."/>
            <person name="Kilian M."/>
            <person name="Tettelin H."/>
        </authorList>
    </citation>
    <scope>NUCLEOTIDE SEQUENCE [LARGE SCALE GENOMIC DNA]</scope>
    <source>
        <strain evidence="1 2">SK578</strain>
    </source>
</reference>
<dbReference type="Proteomes" id="UP000028089">
    <property type="component" value="Unassembled WGS sequence"/>
</dbReference>
<dbReference type="EMBL" id="JPFY01000015">
    <property type="protein sequence ID" value="KEQ43783.1"/>
    <property type="molecule type" value="Genomic_DNA"/>
</dbReference>
<accession>A0A081QLG0</accession>
<comment type="caution">
    <text evidence="1">The sequence shown here is derived from an EMBL/GenBank/DDBJ whole genome shotgun (WGS) entry which is preliminary data.</text>
</comment>
<dbReference type="AlphaFoldDB" id="A0A081QLG0"/>
<proteinExistence type="predicted"/>
<gene>
    <name evidence="1" type="ORF">SK578_1987</name>
</gene>